<dbReference type="RefSeq" id="WP_341369626.1">
    <property type="nucleotide sequence ID" value="NZ_JBBPCO010000002.1"/>
</dbReference>
<accession>A0ABU9D566</accession>
<dbReference type="Proteomes" id="UP001446205">
    <property type="component" value="Unassembled WGS sequence"/>
</dbReference>
<keyword evidence="5" id="KW-1185">Reference proteome</keyword>
<comment type="similarity">
    <text evidence="2">Belongs to the MoaD family.</text>
</comment>
<dbReference type="PANTHER" id="PTHR33359:SF1">
    <property type="entry name" value="MOLYBDOPTERIN SYNTHASE SULFUR CARRIER SUBUNIT"/>
    <property type="match status" value="1"/>
</dbReference>
<dbReference type="Gene3D" id="3.10.20.30">
    <property type="match status" value="1"/>
</dbReference>
<reference evidence="4 5" key="1">
    <citation type="submission" date="2024-04" db="EMBL/GenBank/DDBJ databases">
        <authorList>
            <person name="Abashina T."/>
            <person name="Shaikin A."/>
        </authorList>
    </citation>
    <scope>NUCLEOTIDE SEQUENCE [LARGE SCALE GENOMIC DNA]</scope>
    <source>
        <strain evidence="4 5">AAFK</strain>
    </source>
</reference>
<organism evidence="4 5">
    <name type="scientific">Thermithiobacillus plumbiphilus</name>
    <dbReference type="NCBI Taxonomy" id="1729899"/>
    <lineage>
        <taxon>Bacteria</taxon>
        <taxon>Pseudomonadati</taxon>
        <taxon>Pseudomonadota</taxon>
        <taxon>Acidithiobacillia</taxon>
        <taxon>Acidithiobacillales</taxon>
        <taxon>Thermithiobacillaceae</taxon>
        <taxon>Thermithiobacillus</taxon>
    </lineage>
</organism>
<dbReference type="InterPro" id="IPR016155">
    <property type="entry name" value="Mopterin_synth/thiamin_S_b"/>
</dbReference>
<evidence type="ECO:0000313" key="5">
    <source>
        <dbReference type="Proteomes" id="UP001446205"/>
    </source>
</evidence>
<evidence type="ECO:0000313" key="4">
    <source>
        <dbReference type="EMBL" id="MEK8088559.1"/>
    </source>
</evidence>
<sequence length="84" mass="9085">MIKILYFAQFREQLGIDSEQIQLPRHVHTVETLLAYLRGRGGNWTEVFGADAVVCVAVNHAMVAGQGTVAVGDEIAFFPPVTGG</sequence>
<keyword evidence="1" id="KW-0547">Nucleotide-binding</keyword>
<evidence type="ECO:0000256" key="1">
    <source>
        <dbReference type="ARBA" id="ARBA00022741"/>
    </source>
</evidence>
<gene>
    <name evidence="4" type="primary">moaD</name>
    <name evidence="4" type="ORF">WOB96_02155</name>
</gene>
<protein>
    <recommendedName>
        <fullName evidence="3">Molybdopterin synthase sulfur carrier subunit</fullName>
    </recommendedName>
</protein>
<dbReference type="CDD" id="cd00754">
    <property type="entry name" value="Ubl_MoaD"/>
    <property type="match status" value="1"/>
</dbReference>
<dbReference type="Pfam" id="PF02597">
    <property type="entry name" value="ThiS"/>
    <property type="match status" value="1"/>
</dbReference>
<dbReference type="InterPro" id="IPR012675">
    <property type="entry name" value="Beta-grasp_dom_sf"/>
</dbReference>
<evidence type="ECO:0000256" key="2">
    <source>
        <dbReference type="ARBA" id="ARBA00024200"/>
    </source>
</evidence>
<evidence type="ECO:0000256" key="3">
    <source>
        <dbReference type="ARBA" id="ARBA00024247"/>
    </source>
</evidence>
<name>A0ABU9D566_9PROT</name>
<comment type="caution">
    <text evidence="4">The sequence shown here is derived from an EMBL/GenBank/DDBJ whole genome shotgun (WGS) entry which is preliminary data.</text>
</comment>
<dbReference type="InterPro" id="IPR003749">
    <property type="entry name" value="ThiS/MoaD-like"/>
</dbReference>
<dbReference type="EMBL" id="JBBPCO010000002">
    <property type="protein sequence ID" value="MEK8088559.1"/>
    <property type="molecule type" value="Genomic_DNA"/>
</dbReference>
<dbReference type="PANTHER" id="PTHR33359">
    <property type="entry name" value="MOLYBDOPTERIN SYNTHASE SULFUR CARRIER SUBUNIT"/>
    <property type="match status" value="1"/>
</dbReference>
<dbReference type="SUPFAM" id="SSF54285">
    <property type="entry name" value="MoaD/ThiS"/>
    <property type="match status" value="1"/>
</dbReference>
<dbReference type="InterPro" id="IPR044672">
    <property type="entry name" value="MOCS2A"/>
</dbReference>
<proteinExistence type="inferred from homology"/>